<dbReference type="RefSeq" id="WP_013720715.1">
    <property type="nucleotide sequence ID" value="NC_015416.1"/>
</dbReference>
<dbReference type="STRING" id="990316.MCON_3488"/>
<organism evidence="1 2">
    <name type="scientific">Methanothrix soehngenii (strain ATCC 5969 / DSM 3671 / JCM 10134 / NBRC 103675 / OCM 69 / GP-6)</name>
    <name type="common">Methanosaeta concilii</name>
    <dbReference type="NCBI Taxonomy" id="990316"/>
    <lineage>
        <taxon>Archaea</taxon>
        <taxon>Methanobacteriati</taxon>
        <taxon>Methanobacteriota</taxon>
        <taxon>Stenosarchaea group</taxon>
        <taxon>Methanomicrobia</taxon>
        <taxon>Methanotrichales</taxon>
        <taxon>Methanotrichaceae</taxon>
        <taxon>Methanothrix</taxon>
    </lineage>
</organism>
<evidence type="ECO:0000313" key="2">
    <source>
        <dbReference type="Proteomes" id="UP000007807"/>
    </source>
</evidence>
<dbReference type="HOGENOM" id="CLU_1399747_0_0_2"/>
<dbReference type="AlphaFoldDB" id="F4BWA1"/>
<reference evidence="1 2" key="1">
    <citation type="journal article" date="2011" name="J. Bacteriol.">
        <title>Complete genome sequence of Methanosaeta concilii, a specialist in aceticlastic methanogenesis.</title>
        <authorList>
            <person name="Barber R.D."/>
            <person name="Zhang L."/>
            <person name="Harnack M."/>
            <person name="Olson M.V."/>
            <person name="Kaul R."/>
            <person name="Ingram-Smith C."/>
            <person name="Smith K.S."/>
        </authorList>
    </citation>
    <scope>NUCLEOTIDE SEQUENCE [LARGE SCALE GENOMIC DNA]</scope>
    <source>
        <strain evidence="2">ATCC 5969 / DSM 3671 / JCM 10134 / NBRC 103675 / OCM 69 / GP-6</strain>
    </source>
</reference>
<name>F4BWA1_METSG</name>
<keyword evidence="2" id="KW-1185">Reference proteome</keyword>
<protein>
    <submittedName>
        <fullName evidence="1">Uncharacterized protein</fullName>
    </submittedName>
</protein>
<evidence type="ECO:0000313" key="1">
    <source>
        <dbReference type="EMBL" id="AEB69711.1"/>
    </source>
</evidence>
<dbReference type="KEGG" id="mcj:MCON_3488"/>
<dbReference type="OrthoDB" id="382958at2157"/>
<dbReference type="EMBL" id="CP002565">
    <property type="protein sequence ID" value="AEB69711.1"/>
    <property type="molecule type" value="Genomic_DNA"/>
</dbReference>
<accession>F4BWA1</accession>
<dbReference type="Proteomes" id="UP000007807">
    <property type="component" value="Chromosome"/>
</dbReference>
<sequence length="206" mass="22207">MRLANSGGCLFAALLAFLFVATAAASEDLSGRWKISYVVQSGGPDEKFAEGSVVSLSEKDSTLQGRATLGSRGDGFLIGSRQGSDVQAAITFRSNPALFLRLSGSQGDDGLQGSFTASGGGSFWQGKFAATQMTTAAGEVIGTEVIFANFTPLDEDLMPKPTLYLDPEANWSAQQDSGVRETFVIRYQRNTVLMCRKKPLIWDWWL</sequence>
<dbReference type="InParanoid" id="F4BWA1"/>
<gene>
    <name evidence="1" type="ordered locus">MCON_3488</name>
</gene>
<dbReference type="GeneID" id="10462677"/>
<proteinExistence type="predicted"/>